<feature type="coiled-coil region" evidence="4">
    <location>
        <begin position="644"/>
        <end position="671"/>
    </location>
</feature>
<dbReference type="Pfam" id="PF00004">
    <property type="entry name" value="AAA"/>
    <property type="match status" value="1"/>
</dbReference>
<comment type="caution">
    <text evidence="6">The sequence shown here is derived from an EMBL/GenBank/DDBJ whole genome shotgun (WGS) entry which is preliminary data.</text>
</comment>
<name>A0ABR8FXP7_9NOSO</name>
<dbReference type="SMART" id="SM00382">
    <property type="entry name" value="AAA"/>
    <property type="match status" value="1"/>
</dbReference>
<dbReference type="SUPFAM" id="SSF52540">
    <property type="entry name" value="P-loop containing nucleoside triphosphate hydrolases"/>
    <property type="match status" value="1"/>
</dbReference>
<evidence type="ECO:0000256" key="3">
    <source>
        <dbReference type="ARBA" id="ARBA00022840"/>
    </source>
</evidence>
<dbReference type="PANTHER" id="PTHR23073">
    <property type="entry name" value="26S PROTEASOME REGULATORY SUBUNIT"/>
    <property type="match status" value="1"/>
</dbReference>
<dbReference type="InterPro" id="IPR003593">
    <property type="entry name" value="AAA+_ATPase"/>
</dbReference>
<dbReference type="InterPro" id="IPR054472">
    <property type="entry name" value="WHD"/>
</dbReference>
<evidence type="ECO:0000313" key="7">
    <source>
        <dbReference type="Proteomes" id="UP000603457"/>
    </source>
</evidence>
<evidence type="ECO:0000256" key="4">
    <source>
        <dbReference type="SAM" id="Coils"/>
    </source>
</evidence>
<organism evidence="6 7">
    <name type="scientific">Nostoc spongiaeforme FACHB-130</name>
    <dbReference type="NCBI Taxonomy" id="1357510"/>
    <lineage>
        <taxon>Bacteria</taxon>
        <taxon>Bacillati</taxon>
        <taxon>Cyanobacteriota</taxon>
        <taxon>Cyanophyceae</taxon>
        <taxon>Nostocales</taxon>
        <taxon>Nostocaceae</taxon>
        <taxon>Nostoc</taxon>
    </lineage>
</organism>
<dbReference type="EMBL" id="JACJTB010000024">
    <property type="protein sequence ID" value="MBD2596168.1"/>
    <property type="molecule type" value="Genomic_DNA"/>
</dbReference>
<dbReference type="CDD" id="cd19481">
    <property type="entry name" value="RecA-like_protease"/>
    <property type="match status" value="1"/>
</dbReference>
<gene>
    <name evidence="6" type="ORF">H6G74_17815</name>
</gene>
<dbReference type="InterPro" id="IPR027417">
    <property type="entry name" value="P-loop_NTPase"/>
</dbReference>
<evidence type="ECO:0000256" key="2">
    <source>
        <dbReference type="ARBA" id="ARBA00022741"/>
    </source>
</evidence>
<protein>
    <submittedName>
        <fullName evidence="6">ATP-binding protein</fullName>
    </submittedName>
</protein>
<feature type="domain" description="AAA+ ATPase" evidence="5">
    <location>
        <begin position="459"/>
        <end position="593"/>
    </location>
</feature>
<dbReference type="Proteomes" id="UP000603457">
    <property type="component" value="Unassembled WGS sequence"/>
</dbReference>
<evidence type="ECO:0000256" key="1">
    <source>
        <dbReference type="ARBA" id="ARBA00006914"/>
    </source>
</evidence>
<evidence type="ECO:0000259" key="5">
    <source>
        <dbReference type="SMART" id="SM00382"/>
    </source>
</evidence>
<dbReference type="GO" id="GO:0005524">
    <property type="term" value="F:ATP binding"/>
    <property type="evidence" value="ECO:0007669"/>
    <property type="project" value="UniProtKB-KW"/>
</dbReference>
<dbReference type="RefSeq" id="WP_190968924.1">
    <property type="nucleotide sequence ID" value="NZ_JACJTB010000024.1"/>
</dbReference>
<dbReference type="Pfam" id="PF22977">
    <property type="entry name" value="WHD"/>
    <property type="match status" value="1"/>
</dbReference>
<comment type="similarity">
    <text evidence="1">Belongs to the AAA ATPase family.</text>
</comment>
<keyword evidence="3 6" id="KW-0067">ATP-binding</keyword>
<dbReference type="InterPro" id="IPR003959">
    <property type="entry name" value="ATPase_AAA_core"/>
</dbReference>
<dbReference type="InterPro" id="IPR050221">
    <property type="entry name" value="26S_Proteasome_ATPase"/>
</dbReference>
<keyword evidence="4" id="KW-0175">Coiled coil</keyword>
<evidence type="ECO:0000313" key="6">
    <source>
        <dbReference type="EMBL" id="MBD2596168.1"/>
    </source>
</evidence>
<proteinExistence type="inferred from homology"/>
<keyword evidence="7" id="KW-1185">Reference proteome</keyword>
<reference evidence="6 7" key="1">
    <citation type="journal article" date="2020" name="ISME J.">
        <title>Comparative genomics reveals insights into cyanobacterial evolution and habitat adaptation.</title>
        <authorList>
            <person name="Chen M.Y."/>
            <person name="Teng W.K."/>
            <person name="Zhao L."/>
            <person name="Hu C.X."/>
            <person name="Zhou Y.K."/>
            <person name="Han B.P."/>
            <person name="Song L.R."/>
            <person name="Shu W.S."/>
        </authorList>
    </citation>
    <scope>NUCLEOTIDE SEQUENCE [LARGE SCALE GENOMIC DNA]</scope>
    <source>
        <strain evidence="6 7">FACHB-130</strain>
    </source>
</reference>
<dbReference type="Gene3D" id="3.40.50.300">
    <property type="entry name" value="P-loop containing nucleotide triphosphate hydrolases"/>
    <property type="match status" value="1"/>
</dbReference>
<keyword evidence="2" id="KW-0547">Nucleotide-binding</keyword>
<accession>A0ABR8FXP7</accession>
<sequence length="674" mass="75031">MQWQVDNYNYLMNELAVVRTLLENNPENQENSPLESSAKNTLPNAALNNLCRIFGLTYFERYILLLCVGMELNPNWGFLCANSLSGVGKPYPNFMLATLVLPQAHWNALTPDAPLRRLQLIQIAEGSGLNLSPLRIDERILHYLLGLNNLDERLQGVVKSLEPQNIAHVNSHQILAEQLATTWVNTREGITLPIIQLCGDEVSSKKAIASTACQLLDLNLYIMSAGAITSLRTTEINELLRLWDREAMLTNSVLLLDCEESDSSDAAKESAIAHWMTNISSPLIIISRERRRFTQKPIIAIDVPKPTTTEQRIIWQNALGEVATTLNGHVDILVSHFSLSAATIHTVCTEAIGKSKLTNQLPTQHSHFDSAQCTALNTPQSKLSTQHSALSTLLWDTCRSQARSRLDELAQPIESGVTWDDLVLPEAQRQVLRDIAAHVRQRAKVYEQWGFGNTGGRGLGISALFAGASGTGKTMAAEVIANELRLDLYRIDLSQVVSKYIGETEKNLRRVFDAAEAGGAILLFDEADALFGKRSEVKDSHDRHANIEVGYLLQRMESYRGLAILTTNLKASLDQAFLRRIRFIVQFPFPDVTQRNEIWQRIFPQQTPTQDLDFGKLAKLNVSGGNIRNIALNAAFLAADAGEAVEMKYILQAAKSEYAKLERQLTDAEVKGWI</sequence>